<proteinExistence type="predicted"/>
<dbReference type="PANTHER" id="PTHR30032">
    <property type="entry name" value="N-ACETYLMURAMOYL-L-ALANINE AMIDASE-RELATED"/>
    <property type="match status" value="1"/>
</dbReference>
<comment type="caution">
    <text evidence="2">The sequence shown here is derived from an EMBL/GenBank/DDBJ whole genome shotgun (WGS) entry which is preliminary data.</text>
</comment>
<evidence type="ECO:0000259" key="1">
    <source>
        <dbReference type="Pfam" id="PF08486"/>
    </source>
</evidence>
<dbReference type="InterPro" id="IPR013486">
    <property type="entry name" value="SpoIID/LytB"/>
</dbReference>
<dbReference type="OrthoDB" id="501259at2"/>
<protein>
    <submittedName>
        <fullName evidence="2">Amidase</fullName>
    </submittedName>
</protein>
<dbReference type="InterPro" id="IPR013693">
    <property type="entry name" value="SpoIID/LytB_N"/>
</dbReference>
<sequence length="563" mass="64308">MIIPTSSFTSPRVCQHSLTVYPFSFISLSQVIVSICVLAVTPAQANTQQEFNPTLEVGVVQQFGKKPTDTLILKAKPDDHLTLRFQSEEGEKVLQTLSVILKIETQPLAEPLVDERIVLSSHRSYETAEEEAQKWREMGIAVELAQPDLWQVWAKRSVYNTPLLRRWLIESIKAQGHQKVRLQTQVLKQQRVPYWVLGGFRYNRHELLLSATQNVIEVHKSSKDPQPMSYGGSLELQPDAYGTYTLVNHVPLETYLRGVVPHEMGAWPPDASIEAQAILSRTYALRNLRRFEADNYQICANTDCQVYKGLTEVYPSTDRGVAVTEGLVLTYNNQLADAVYFSLSGGVTANFHDIWDGPERSYLRPVVDAQGQVWDLSANSLADEQNFRRFMSLQKGFNEEGWVDFRWREATSLKAMTAHLKYYLERKYSIKPDFQTIKQVKVTQRSPSGRVLQMEVQTEKETIKIEKDEIQNAFWPPVSTLFYIDPIYDKDQKLDGYLFVGGGFGHGVGLSQTGSYKLSELGWSSDRILQFYFPGTELKRLSESVAFWQPLQMIENESRVIRD</sequence>
<gene>
    <name evidence="2" type="ORF">WN50_06290</name>
</gene>
<dbReference type="PANTHER" id="PTHR30032:SF4">
    <property type="entry name" value="AMIDASE ENHANCER"/>
    <property type="match status" value="1"/>
</dbReference>
<dbReference type="EMBL" id="LATL02000332">
    <property type="protein sequence ID" value="KKD38915.1"/>
    <property type="molecule type" value="Genomic_DNA"/>
</dbReference>
<accession>A0A0F5YL56</accession>
<dbReference type="AlphaFoldDB" id="A0A0F5YL56"/>
<dbReference type="GO" id="GO:0030435">
    <property type="term" value="P:sporulation resulting in formation of a cellular spore"/>
    <property type="evidence" value="ECO:0007669"/>
    <property type="project" value="InterPro"/>
</dbReference>
<dbReference type="Pfam" id="PF08486">
    <property type="entry name" value="SpoIID"/>
    <property type="match status" value="1"/>
</dbReference>
<evidence type="ECO:0000313" key="3">
    <source>
        <dbReference type="Proteomes" id="UP000033607"/>
    </source>
</evidence>
<dbReference type="RefSeq" id="WP_046277665.1">
    <property type="nucleotide sequence ID" value="NZ_LATL02000332.1"/>
</dbReference>
<dbReference type="PATRIC" id="fig|1637645.4.peg.6460"/>
<feature type="domain" description="Sporulation stage II protein D amidase enhancer LytB N-terminal" evidence="1">
    <location>
        <begin position="242"/>
        <end position="331"/>
    </location>
</feature>
<name>A0A0F5YL56_9CYAN</name>
<dbReference type="NCBIfam" id="TIGR02669">
    <property type="entry name" value="SpoIID_LytB"/>
    <property type="match status" value="1"/>
</dbReference>
<dbReference type="GO" id="GO:0030288">
    <property type="term" value="C:outer membrane-bounded periplasmic space"/>
    <property type="evidence" value="ECO:0007669"/>
    <property type="project" value="TreeGrafter"/>
</dbReference>
<reference evidence="2 3" key="1">
    <citation type="submission" date="2015-06" db="EMBL/GenBank/DDBJ databases">
        <title>Draft genome assembly of filamentous brackish cyanobacterium Limnoraphis robusta strain CS-951.</title>
        <authorList>
            <person name="Willis A."/>
            <person name="Parks M."/>
            <person name="Burford M.A."/>
        </authorList>
    </citation>
    <scope>NUCLEOTIDE SEQUENCE [LARGE SCALE GENOMIC DNA]</scope>
    <source>
        <strain evidence="2 3">CS-951</strain>
    </source>
</reference>
<organism evidence="2 3">
    <name type="scientific">Limnoraphis robusta CS-951</name>
    <dbReference type="NCBI Taxonomy" id="1637645"/>
    <lineage>
        <taxon>Bacteria</taxon>
        <taxon>Bacillati</taxon>
        <taxon>Cyanobacteriota</taxon>
        <taxon>Cyanophyceae</taxon>
        <taxon>Oscillatoriophycideae</taxon>
        <taxon>Oscillatoriales</taxon>
        <taxon>Sirenicapillariaceae</taxon>
        <taxon>Limnoraphis</taxon>
    </lineage>
</organism>
<dbReference type="Proteomes" id="UP000033607">
    <property type="component" value="Unassembled WGS sequence"/>
</dbReference>
<dbReference type="InterPro" id="IPR051922">
    <property type="entry name" value="Bact_Sporulation_Assoc"/>
</dbReference>
<evidence type="ECO:0000313" key="2">
    <source>
        <dbReference type="EMBL" id="KKD38915.1"/>
    </source>
</evidence>